<keyword evidence="3" id="KW-1185">Reference proteome</keyword>
<evidence type="ECO:0000313" key="2">
    <source>
        <dbReference type="EMBL" id="TMR02233.1"/>
    </source>
</evidence>
<dbReference type="InterPro" id="IPR025649">
    <property type="entry name" value="DUF4360"/>
</dbReference>
<dbReference type="Proteomes" id="UP000309174">
    <property type="component" value="Unassembled WGS sequence"/>
</dbReference>
<keyword evidence="1" id="KW-0732">Signal</keyword>
<dbReference type="PANTHER" id="PTHR38847">
    <property type="match status" value="1"/>
</dbReference>
<dbReference type="AlphaFoldDB" id="A0A5C4JDF4"/>
<feature type="chain" id="PRO_5023053957" evidence="1">
    <location>
        <begin position="20"/>
        <end position="212"/>
    </location>
</feature>
<sequence>MVGAAVLLPALAGVSYAAASETSPETGNESQSVQPPRGVTMEVATILGSGCPAGTAQVTPSDDGGAFTVTFDKYLAWGGGDAPPTEFRKNCQLNVRVTHPEDYTYAVVGISSRGFAHVEPEASAVRRTSYYFQGSSETRSVTHTIEGPYNRSWRFTDRISRPELVYKPCGESRNLNINTEVRVNAGDSEEPSFIAVESAYANSAYHLAWKRC</sequence>
<reference evidence="2 3" key="1">
    <citation type="submission" date="2019-05" db="EMBL/GenBank/DDBJ databases">
        <title>Draft genome sequence of Actinomadura sp. 14C53.</title>
        <authorList>
            <person name="Saricaoglu S."/>
            <person name="Isik K."/>
        </authorList>
    </citation>
    <scope>NUCLEOTIDE SEQUENCE [LARGE SCALE GENOMIC DNA]</scope>
    <source>
        <strain evidence="2 3">14C53</strain>
    </source>
</reference>
<organism evidence="2 3">
    <name type="scientific">Actinomadura soli</name>
    <dbReference type="NCBI Taxonomy" id="2508997"/>
    <lineage>
        <taxon>Bacteria</taxon>
        <taxon>Bacillati</taxon>
        <taxon>Actinomycetota</taxon>
        <taxon>Actinomycetes</taxon>
        <taxon>Streptosporangiales</taxon>
        <taxon>Thermomonosporaceae</taxon>
        <taxon>Actinomadura</taxon>
    </lineage>
</organism>
<dbReference type="Pfam" id="PF14273">
    <property type="entry name" value="DUF4360"/>
    <property type="match status" value="1"/>
</dbReference>
<comment type="caution">
    <text evidence="2">The sequence shown here is derived from an EMBL/GenBank/DDBJ whole genome shotgun (WGS) entry which is preliminary data.</text>
</comment>
<dbReference type="OrthoDB" id="3432025at2"/>
<evidence type="ECO:0000313" key="3">
    <source>
        <dbReference type="Proteomes" id="UP000309174"/>
    </source>
</evidence>
<dbReference type="EMBL" id="VCKW01000053">
    <property type="protein sequence ID" value="TMR02233.1"/>
    <property type="molecule type" value="Genomic_DNA"/>
</dbReference>
<protein>
    <submittedName>
        <fullName evidence="2">DUF4360 domain-containing protein</fullName>
    </submittedName>
</protein>
<proteinExistence type="predicted"/>
<feature type="signal peptide" evidence="1">
    <location>
        <begin position="1"/>
        <end position="19"/>
    </location>
</feature>
<name>A0A5C4JDF4_9ACTN</name>
<dbReference type="PANTHER" id="PTHR38847:SF1">
    <property type="entry name" value="PSEUDOURIDINE SYNTHASE RSUA_RLUA-LIKE DOMAIN-CONTAINING PROTEIN"/>
    <property type="match status" value="1"/>
</dbReference>
<accession>A0A5C4JDF4</accession>
<evidence type="ECO:0000256" key="1">
    <source>
        <dbReference type="SAM" id="SignalP"/>
    </source>
</evidence>
<gene>
    <name evidence="2" type="ORF">ETD83_12975</name>
</gene>